<protein>
    <submittedName>
        <fullName evidence="3">Cell surface protein</fullName>
    </submittedName>
</protein>
<comment type="caution">
    <text evidence="3">The sequence shown here is derived from an EMBL/GenBank/DDBJ whole genome shotgun (WGS) entry which is preliminary data.</text>
</comment>
<dbReference type="EMBL" id="JAUYVU010000005">
    <property type="protein sequence ID" value="MDP2541469.1"/>
    <property type="molecule type" value="Genomic_DNA"/>
</dbReference>
<reference evidence="3" key="2">
    <citation type="submission" date="2017-10" db="EMBL/GenBank/DDBJ databases">
        <authorList>
            <person name="Enke T.N."/>
            <person name="Cordero O.X."/>
        </authorList>
    </citation>
    <scope>NUCLEOTIDE SEQUENCE</scope>
    <source>
        <strain evidence="3">4G03</strain>
    </source>
</reference>
<keyword evidence="1" id="KW-0802">TPR repeat</keyword>
<evidence type="ECO:0000313" key="4">
    <source>
        <dbReference type="Proteomes" id="UP000222163"/>
    </source>
</evidence>
<feature type="repeat" description="TPR" evidence="1">
    <location>
        <begin position="214"/>
        <end position="247"/>
    </location>
</feature>
<evidence type="ECO:0000313" key="2">
    <source>
        <dbReference type="EMBL" id="MDP2541469.1"/>
    </source>
</evidence>
<dbReference type="SMART" id="SM00028">
    <property type="entry name" value="TPR"/>
    <property type="match status" value="3"/>
</dbReference>
<dbReference type="RefSeq" id="WP_099213758.1">
    <property type="nucleotide sequence ID" value="NZ_JAUYVU010000005.1"/>
</dbReference>
<dbReference type="InterPro" id="IPR011990">
    <property type="entry name" value="TPR-like_helical_dom_sf"/>
</dbReference>
<dbReference type="PROSITE" id="PS51257">
    <property type="entry name" value="PROKAR_LIPOPROTEIN"/>
    <property type="match status" value="1"/>
</dbReference>
<organism evidence="3 4">
    <name type="scientific">Tenacibaculum discolor</name>
    <dbReference type="NCBI Taxonomy" id="361581"/>
    <lineage>
        <taxon>Bacteria</taxon>
        <taxon>Pseudomonadati</taxon>
        <taxon>Bacteroidota</taxon>
        <taxon>Flavobacteriia</taxon>
        <taxon>Flavobacteriales</taxon>
        <taxon>Flavobacteriaceae</taxon>
        <taxon>Tenacibaculum</taxon>
    </lineage>
</organism>
<dbReference type="InterPro" id="IPR019734">
    <property type="entry name" value="TPR_rpt"/>
</dbReference>
<reference evidence="2 5" key="3">
    <citation type="submission" date="2023-07" db="EMBL/GenBank/DDBJ databases">
        <title>Genome content predicts the carbon catabolic preferences of heterotrophic bacteria.</title>
        <authorList>
            <person name="Gralka M."/>
        </authorList>
    </citation>
    <scope>NUCLEOTIDE SEQUENCE [LARGE SCALE GENOMIC DNA]</scope>
    <source>
        <strain evidence="2 5">4G03</strain>
    </source>
</reference>
<dbReference type="AlphaFoldDB" id="A0A2G1BYG8"/>
<dbReference type="EMBL" id="PDUU01000001">
    <property type="protein sequence ID" value="PHN99083.1"/>
    <property type="molecule type" value="Genomic_DNA"/>
</dbReference>
<dbReference type="Proteomes" id="UP001242342">
    <property type="component" value="Unassembled WGS sequence"/>
</dbReference>
<dbReference type="Proteomes" id="UP000222163">
    <property type="component" value="Unassembled WGS sequence"/>
</dbReference>
<accession>A0A2G1BYG8</accession>
<keyword evidence="5" id="KW-1185">Reference proteome</keyword>
<dbReference type="Pfam" id="PF13181">
    <property type="entry name" value="TPR_8"/>
    <property type="match status" value="1"/>
</dbReference>
<dbReference type="Gene3D" id="1.25.40.10">
    <property type="entry name" value="Tetratricopeptide repeat domain"/>
    <property type="match status" value="3"/>
</dbReference>
<proteinExistence type="predicted"/>
<dbReference type="SUPFAM" id="SSF48452">
    <property type="entry name" value="TPR-like"/>
    <property type="match status" value="2"/>
</dbReference>
<name>A0A2G1BYG8_9FLAO</name>
<gene>
    <name evidence="3" type="ORF">CSC81_00220</name>
    <name evidence="2" type="ORF">Q8W23_08295</name>
</gene>
<reference evidence="3 4" key="1">
    <citation type="journal article" date="2016" name="Nat. Commun.">
        <title>Microbial interactions lead to rapid micro-scale successions on model marine particles.</title>
        <authorList>
            <person name="Datta M.S."/>
            <person name="Sliwerska E."/>
            <person name="Gore J."/>
            <person name="Polz M.F."/>
            <person name="Cordero O.X."/>
        </authorList>
    </citation>
    <scope>NUCLEOTIDE SEQUENCE [LARGE SCALE GENOMIC DNA]</scope>
    <source>
        <strain evidence="3 4">4G03</strain>
    </source>
</reference>
<dbReference type="PROSITE" id="PS50005">
    <property type="entry name" value="TPR"/>
    <property type="match status" value="1"/>
</dbReference>
<sequence>MKTIKIIICAILSSSILSCTTSKTTKVASQEEYNKYLQKTVVTSESLAQKELDFWQKKLNNQPTQYPYLSKIAKANTLLFSEKGNISYLIEAEKKLLKINQKTNYNKASHLRSLARNYISQHRFKESLELLKKAELNGENLNATQKMLFDVYLELGEPNKASKYLAKIENYADFDYLIRVSKWHDYKGDLSSAIRFMEKAMKKAEEANNKDLKAWSYTNLADFYGHNGQIKDSYNLYLKALELDNSNAYAKKGIAWIVYSHDKNADEALRILDIISNEHSSPDYYLLKAEIAEFKNNLTMKESNIEVYLSAVKNSSYGVMYNQHLAKLYLEEFNDTSSALSYIEKEIESRPTPQSYDLLAWYYYKNKDFKKALEVINTHVVDKTFEPEIQYHIAEIYKANGINDKAMALKDELLESSFELGPLMTEKILSI</sequence>
<evidence type="ECO:0000313" key="3">
    <source>
        <dbReference type="EMBL" id="PHN99083.1"/>
    </source>
</evidence>
<evidence type="ECO:0000313" key="5">
    <source>
        <dbReference type="Proteomes" id="UP001242342"/>
    </source>
</evidence>
<evidence type="ECO:0000256" key="1">
    <source>
        <dbReference type="PROSITE-ProRule" id="PRU00339"/>
    </source>
</evidence>